<proteinExistence type="predicted"/>
<dbReference type="EMBL" id="GL376564">
    <property type="status" value="NOT_ANNOTATED_CDS"/>
    <property type="molecule type" value="Genomic_DNA"/>
</dbReference>
<name>K3WJD4_GLOUD</name>
<evidence type="ECO:0000256" key="1">
    <source>
        <dbReference type="SAM" id="MobiDB-lite"/>
    </source>
</evidence>
<protein>
    <submittedName>
        <fullName evidence="2">Uncharacterized protein</fullName>
    </submittedName>
</protein>
<dbReference type="InParanoid" id="K3WJD4"/>
<feature type="compositionally biased region" description="Basic and acidic residues" evidence="1">
    <location>
        <begin position="1"/>
        <end position="23"/>
    </location>
</feature>
<dbReference type="Proteomes" id="UP000019132">
    <property type="component" value="Unassembled WGS sequence"/>
</dbReference>
<accession>K3WJD4</accession>
<dbReference type="AlphaFoldDB" id="K3WJD4"/>
<dbReference type="VEuPathDB" id="FungiDB:PYU1_G005065"/>
<reference evidence="3" key="2">
    <citation type="submission" date="2010-04" db="EMBL/GenBank/DDBJ databases">
        <authorList>
            <person name="Buell R."/>
            <person name="Hamilton J."/>
            <person name="Hostetler J."/>
        </authorList>
    </citation>
    <scope>NUCLEOTIDE SEQUENCE [LARGE SCALE GENOMIC DNA]</scope>
    <source>
        <strain evidence="3">DAOM:BR144</strain>
    </source>
</reference>
<sequence length="77" mass="9211">MCRSPQEKSIRSCCRTPHDEKRTPTSRRRRALRSISSHTQRSRQQRAGFTSYVGGQERVRGDDNWEKRVMWTDFRGR</sequence>
<feature type="region of interest" description="Disordered" evidence="1">
    <location>
        <begin position="1"/>
        <end position="55"/>
    </location>
</feature>
<evidence type="ECO:0000313" key="2">
    <source>
        <dbReference type="EnsemblProtists" id="PYU1_T005076"/>
    </source>
</evidence>
<keyword evidence="3" id="KW-1185">Reference proteome</keyword>
<reference evidence="2" key="3">
    <citation type="submission" date="2015-02" db="UniProtKB">
        <authorList>
            <consortium name="EnsemblProtists"/>
        </authorList>
    </citation>
    <scope>IDENTIFICATION</scope>
    <source>
        <strain evidence="2">DAOM BR144</strain>
    </source>
</reference>
<dbReference type="HOGENOM" id="CLU_2643453_0_0_1"/>
<dbReference type="EnsemblProtists" id="PYU1_T005076">
    <property type="protein sequence ID" value="PYU1_T005076"/>
    <property type="gene ID" value="PYU1_G005065"/>
</dbReference>
<organism evidence="2 3">
    <name type="scientific">Globisporangium ultimum (strain ATCC 200006 / CBS 805.95 / DAOM BR144)</name>
    <name type="common">Pythium ultimum</name>
    <dbReference type="NCBI Taxonomy" id="431595"/>
    <lineage>
        <taxon>Eukaryota</taxon>
        <taxon>Sar</taxon>
        <taxon>Stramenopiles</taxon>
        <taxon>Oomycota</taxon>
        <taxon>Peronosporomycetes</taxon>
        <taxon>Pythiales</taxon>
        <taxon>Pythiaceae</taxon>
        <taxon>Globisporangium</taxon>
    </lineage>
</organism>
<reference evidence="3" key="1">
    <citation type="journal article" date="2010" name="Genome Biol.">
        <title>Genome sequence of the necrotrophic plant pathogen Pythium ultimum reveals original pathogenicity mechanisms and effector repertoire.</title>
        <authorList>
            <person name="Levesque C.A."/>
            <person name="Brouwer H."/>
            <person name="Cano L."/>
            <person name="Hamilton J.P."/>
            <person name="Holt C."/>
            <person name="Huitema E."/>
            <person name="Raffaele S."/>
            <person name="Robideau G.P."/>
            <person name="Thines M."/>
            <person name="Win J."/>
            <person name="Zerillo M.M."/>
            <person name="Beakes G.W."/>
            <person name="Boore J.L."/>
            <person name="Busam D."/>
            <person name="Dumas B."/>
            <person name="Ferriera S."/>
            <person name="Fuerstenberg S.I."/>
            <person name="Gachon C.M."/>
            <person name="Gaulin E."/>
            <person name="Govers F."/>
            <person name="Grenville-Briggs L."/>
            <person name="Horner N."/>
            <person name="Hostetler J."/>
            <person name="Jiang R.H."/>
            <person name="Johnson J."/>
            <person name="Krajaejun T."/>
            <person name="Lin H."/>
            <person name="Meijer H.J."/>
            <person name="Moore B."/>
            <person name="Morris P."/>
            <person name="Phuntmart V."/>
            <person name="Puiu D."/>
            <person name="Shetty J."/>
            <person name="Stajich J.E."/>
            <person name="Tripathy S."/>
            <person name="Wawra S."/>
            <person name="van West P."/>
            <person name="Whitty B.R."/>
            <person name="Coutinho P.M."/>
            <person name="Henrissat B."/>
            <person name="Martin F."/>
            <person name="Thomas P.D."/>
            <person name="Tyler B.M."/>
            <person name="De Vries R.P."/>
            <person name="Kamoun S."/>
            <person name="Yandell M."/>
            <person name="Tisserat N."/>
            <person name="Buell C.R."/>
        </authorList>
    </citation>
    <scope>NUCLEOTIDE SEQUENCE</scope>
    <source>
        <strain evidence="3">DAOM:BR144</strain>
    </source>
</reference>
<evidence type="ECO:0000313" key="3">
    <source>
        <dbReference type="Proteomes" id="UP000019132"/>
    </source>
</evidence>